<dbReference type="EMBL" id="CAXHTA020000007">
    <property type="protein sequence ID" value="CAL5222808.1"/>
    <property type="molecule type" value="Genomic_DNA"/>
</dbReference>
<feature type="compositionally biased region" description="Low complexity" evidence="2">
    <location>
        <begin position="807"/>
        <end position="822"/>
    </location>
</feature>
<dbReference type="Gene3D" id="1.10.287.2610">
    <property type="match status" value="1"/>
</dbReference>
<dbReference type="Proteomes" id="UP001497392">
    <property type="component" value="Unassembled WGS sequence"/>
</dbReference>
<feature type="domain" description="MATH" evidence="3">
    <location>
        <begin position="70"/>
        <end position="192"/>
    </location>
</feature>
<feature type="compositionally biased region" description="Low complexity" evidence="2">
    <location>
        <begin position="519"/>
        <end position="532"/>
    </location>
</feature>
<feature type="compositionally biased region" description="Polar residues" evidence="2">
    <location>
        <begin position="568"/>
        <end position="577"/>
    </location>
</feature>
<dbReference type="InterPro" id="IPR055327">
    <property type="entry name" value="TRAF1A/B"/>
</dbReference>
<reference evidence="4 5" key="1">
    <citation type="submission" date="2024-06" db="EMBL/GenBank/DDBJ databases">
        <authorList>
            <person name="Kraege A."/>
            <person name="Thomma B."/>
        </authorList>
    </citation>
    <scope>NUCLEOTIDE SEQUENCE [LARGE SCALE GENOMIC DNA]</scope>
</reference>
<feature type="region of interest" description="Disordered" evidence="2">
    <location>
        <begin position="424"/>
        <end position="641"/>
    </location>
</feature>
<feature type="compositionally biased region" description="Low complexity" evidence="2">
    <location>
        <begin position="432"/>
        <end position="441"/>
    </location>
</feature>
<feature type="region of interest" description="Disordered" evidence="2">
    <location>
        <begin position="744"/>
        <end position="1148"/>
    </location>
</feature>
<dbReference type="CDD" id="cd00121">
    <property type="entry name" value="MATH"/>
    <property type="match status" value="1"/>
</dbReference>
<accession>A0ABP1FX88</accession>
<dbReference type="InterPro" id="IPR002083">
    <property type="entry name" value="MATH/TRAF_dom"/>
</dbReference>
<feature type="compositionally biased region" description="Polar residues" evidence="2">
    <location>
        <begin position="905"/>
        <end position="924"/>
    </location>
</feature>
<feature type="compositionally biased region" description="Low complexity" evidence="2">
    <location>
        <begin position="1096"/>
        <end position="1113"/>
    </location>
</feature>
<feature type="compositionally biased region" description="Low complexity" evidence="2">
    <location>
        <begin position="744"/>
        <end position="781"/>
    </location>
</feature>
<feature type="compositionally biased region" description="Basic and acidic residues" evidence="2">
    <location>
        <begin position="454"/>
        <end position="518"/>
    </location>
</feature>
<dbReference type="InterPro" id="IPR008974">
    <property type="entry name" value="TRAF-like"/>
</dbReference>
<evidence type="ECO:0000259" key="3">
    <source>
        <dbReference type="PROSITE" id="PS50144"/>
    </source>
</evidence>
<protein>
    <submittedName>
        <fullName evidence="4">G5227 protein</fullName>
    </submittedName>
</protein>
<proteinExistence type="predicted"/>
<feature type="compositionally biased region" description="Polar residues" evidence="2">
    <location>
        <begin position="1056"/>
        <end position="1076"/>
    </location>
</feature>
<feature type="compositionally biased region" description="Polar residues" evidence="2">
    <location>
        <begin position="785"/>
        <end position="796"/>
    </location>
</feature>
<evidence type="ECO:0000313" key="5">
    <source>
        <dbReference type="Proteomes" id="UP001497392"/>
    </source>
</evidence>
<feature type="compositionally biased region" description="Low complexity" evidence="2">
    <location>
        <begin position="846"/>
        <end position="860"/>
    </location>
</feature>
<keyword evidence="5" id="KW-1185">Reference proteome</keyword>
<dbReference type="Pfam" id="PF22486">
    <property type="entry name" value="MATH_2"/>
    <property type="match status" value="1"/>
</dbReference>
<dbReference type="Gene3D" id="2.60.210.10">
    <property type="entry name" value="Apoptosis, Tumor Necrosis Factor Receptor Associated Protein 2, Chain A"/>
    <property type="match status" value="1"/>
</dbReference>
<feature type="region of interest" description="Disordered" evidence="2">
    <location>
        <begin position="1"/>
        <end position="29"/>
    </location>
</feature>
<feature type="compositionally biased region" description="Basic and acidic residues" evidence="2">
    <location>
        <begin position="533"/>
        <end position="559"/>
    </location>
</feature>
<comment type="caution">
    <text evidence="4">The sequence shown here is derived from an EMBL/GenBank/DDBJ whole genome shotgun (WGS) entry which is preliminary data.</text>
</comment>
<feature type="coiled-coil region" evidence="1">
    <location>
        <begin position="657"/>
        <end position="726"/>
    </location>
</feature>
<dbReference type="PANTHER" id="PTHR47477:SF8">
    <property type="entry name" value="TNF RECEPTOR-ASSOCIATED FACTOR HOMOLOG 1A"/>
    <property type="match status" value="1"/>
</dbReference>
<dbReference type="SMART" id="SM00061">
    <property type="entry name" value="MATH"/>
    <property type="match status" value="1"/>
</dbReference>
<keyword evidence="1" id="KW-0175">Coiled coil</keyword>
<dbReference type="PROSITE" id="PS50144">
    <property type="entry name" value="MATH"/>
    <property type="match status" value="1"/>
</dbReference>
<feature type="compositionally biased region" description="Basic and acidic residues" evidence="2">
    <location>
        <begin position="1118"/>
        <end position="1127"/>
    </location>
</feature>
<dbReference type="SUPFAM" id="SSF49599">
    <property type="entry name" value="TRAF domain-like"/>
    <property type="match status" value="1"/>
</dbReference>
<evidence type="ECO:0000256" key="2">
    <source>
        <dbReference type="SAM" id="MobiDB-lite"/>
    </source>
</evidence>
<evidence type="ECO:0000313" key="4">
    <source>
        <dbReference type="EMBL" id="CAL5222808.1"/>
    </source>
</evidence>
<evidence type="ECO:0000256" key="1">
    <source>
        <dbReference type="SAM" id="Coils"/>
    </source>
</evidence>
<organism evidence="4 5">
    <name type="scientific">Coccomyxa viridis</name>
    <dbReference type="NCBI Taxonomy" id="1274662"/>
    <lineage>
        <taxon>Eukaryota</taxon>
        <taxon>Viridiplantae</taxon>
        <taxon>Chlorophyta</taxon>
        <taxon>core chlorophytes</taxon>
        <taxon>Trebouxiophyceae</taxon>
        <taxon>Trebouxiophyceae incertae sedis</taxon>
        <taxon>Coccomyxaceae</taxon>
        <taxon>Coccomyxa</taxon>
    </lineage>
</organism>
<sequence>MAQARLREALNAGSGSQKEKGPPVADGILSVTPDTQEALEWRSKRSIIDSAGTSSSYLEDDTGPKPSELYGKFTWKIENFSEVNKRELRSTIFEVGSYKWYILVYPQGCDVCNHLSLFLCVADYDKLLPGWSHFAQFTIAVVNKDPKKSKYSDTLHRFCKKEHDWGWKKFMELNKVLEGFTVSNTLVIKAQVQVIRDRPSAPFRCLEAQYRRELVRVYLSNVETLARKFVEEKREALLSLRGDPCGFMAFWAGLDAKRRRQMATASGEVILKGVVKRFFNEKEVTSTLVMDALVSGVKQIEECSRLGESKKAKKDKDRQQPLLSVDAEKNEWTLRPDLLSVIDRAVTDSLPASRDEGKPLEGLAVRNAQDVEDYSSNYVERDEKRLADLGRRAIEIYAVSHILRELESVHSMEESIKRQDALIKEEEENESLEAARSAARSAAEREKKARKKERQREKKAAEQAKKEAEDEERRQQEAVRKAEANEKAAAEASARREEEQQREAERKAALKERADSYKAQEASRLQEAAEAAARAKQEEQAKLERQERPAAEPSVHAEEPSTAGPSKLSRTSSSDESLGQPAPIPNGISQVHDQEDGHSTSTAGDAIASSSTDTSDNEEPARPSPGPSPIDRQASSGPIRGHVEYLQAQLATSNNALAAARTEVGKLQVALSTAQRELSTRTREANESTQQLNARAREVNERSQEIAQLHAVIAELRQQVQAYEQQKAAATPSVVTLGDLRGSMSDVDISSSSRPASRSSSLDTCGLDQQQTAQAKSAAQKVMTAGTSQSLDSPSDSPHGARDVGPAAEVGSAASSSISNFSHRQGHAWPHGEQPGQHSRQPLANGQRGPPGRPSRAAAPVQGNGGPKDSSAALAAASAAAAAALRPHRGSGPGSHAGSSGNGTGQSAAGQQHSQPVPINNGANAKTAAHKMLNGNAATFHPSSGTPNGRSMAESPTGPSMQGPAQPKNGVISYRNAAVGATNGHMAASSPRHRSMGYAQGHQPHAHSPMSQQSHHQPPPPPPGQNTKATANGPVSAGSVPQPPAQSHHAPKQGQDETSNASGLSRGNSNASSHATTGAALPAESTNGYLGPMMYPAASGMQAGAQQPQPASSYTPLPDKKKDRDAPPQESPGLDDFAHMGMITNLLE</sequence>
<feature type="compositionally biased region" description="Gly residues" evidence="2">
    <location>
        <begin position="891"/>
        <end position="904"/>
    </location>
</feature>
<feature type="compositionally biased region" description="Low complexity" evidence="2">
    <location>
        <begin position="1002"/>
        <end position="1016"/>
    </location>
</feature>
<feature type="compositionally biased region" description="Low complexity" evidence="2">
    <location>
        <begin position="599"/>
        <end position="614"/>
    </location>
</feature>
<dbReference type="PANTHER" id="PTHR47477">
    <property type="entry name" value="TNF RECEPTOR-ASSOCIATED FACTOR HOMOLOG 1A"/>
    <property type="match status" value="1"/>
</dbReference>
<gene>
    <name evidence="4" type="primary">g5227</name>
    <name evidence="4" type="ORF">VP750_LOCUS4467</name>
</gene>
<feature type="compositionally biased region" description="Low complexity" evidence="2">
    <location>
        <begin position="870"/>
        <end position="885"/>
    </location>
</feature>
<name>A0ABP1FX88_9CHLO</name>